<dbReference type="EC" id="2.3.1.89" evidence="7"/>
<dbReference type="InterPro" id="IPR050179">
    <property type="entry name" value="Trans_hexapeptide_repeat"/>
</dbReference>
<dbReference type="SUPFAM" id="SSF51161">
    <property type="entry name" value="Trimeric LpxA-like enzymes"/>
    <property type="match status" value="1"/>
</dbReference>
<dbReference type="GO" id="GO:0047200">
    <property type="term" value="F:tetrahydrodipicolinate N-acetyltransferase activity"/>
    <property type="evidence" value="ECO:0007669"/>
    <property type="project" value="UniProtKB-UniRule"/>
</dbReference>
<evidence type="ECO:0000259" key="8">
    <source>
        <dbReference type="Pfam" id="PF08503"/>
    </source>
</evidence>
<evidence type="ECO:0000256" key="5">
    <source>
        <dbReference type="ARBA" id="ARBA00023154"/>
    </source>
</evidence>
<dbReference type="Gene3D" id="2.160.10.10">
    <property type="entry name" value="Hexapeptide repeat proteins"/>
    <property type="match status" value="1"/>
</dbReference>
<keyword evidence="2 7" id="KW-0808">Transferase</keyword>
<protein>
    <recommendedName>
        <fullName evidence="7">2,3,4,5-tetrahydropyridine-2,6-dicarboxylate N-acetyltransferase</fullName>
        <ecNumber evidence="7">2.3.1.89</ecNumber>
    </recommendedName>
    <alternativeName>
        <fullName evidence="7">Tetrahydrodipicolinate N-acetyltransferase</fullName>
        <shortName evidence="7">THP acetyltransferase</shortName>
        <shortName evidence="7">Tetrahydropicolinate acetylase</shortName>
    </alternativeName>
</protein>
<keyword evidence="4 7" id="KW-0220">Diaminopimelate biosynthesis</keyword>
<dbReference type="STRING" id="36842.SAMN02194393_00803"/>
<evidence type="ECO:0000256" key="4">
    <source>
        <dbReference type="ARBA" id="ARBA00022915"/>
    </source>
</evidence>
<dbReference type="UniPathway" id="UPA00034">
    <property type="reaction ID" value="UER00022"/>
</dbReference>
<gene>
    <name evidence="7" type="primary">dapH</name>
    <name evidence="9" type="ORF">SAMN02194393_00803</name>
</gene>
<evidence type="ECO:0000256" key="2">
    <source>
        <dbReference type="ARBA" id="ARBA00022679"/>
    </source>
</evidence>
<evidence type="ECO:0000313" key="10">
    <source>
        <dbReference type="Proteomes" id="UP000190285"/>
    </source>
</evidence>
<dbReference type="Proteomes" id="UP000190285">
    <property type="component" value="Unassembled WGS sequence"/>
</dbReference>
<dbReference type="OrthoDB" id="9788080at2"/>
<dbReference type="Pfam" id="PF14602">
    <property type="entry name" value="Hexapep_2"/>
    <property type="match status" value="1"/>
</dbReference>
<accession>A0A1T5IVY7</accession>
<evidence type="ECO:0000256" key="1">
    <source>
        <dbReference type="ARBA" id="ARBA00022605"/>
    </source>
</evidence>
<dbReference type="HAMAP" id="MF_01691">
    <property type="entry name" value="DapH"/>
    <property type="match status" value="1"/>
</dbReference>
<reference evidence="9 10" key="1">
    <citation type="submission" date="2017-02" db="EMBL/GenBank/DDBJ databases">
        <authorList>
            <person name="Peterson S.W."/>
        </authorList>
    </citation>
    <scope>NUCLEOTIDE SEQUENCE [LARGE SCALE GENOMIC DNA]</scope>
    <source>
        <strain evidence="9 10">M1</strain>
    </source>
</reference>
<dbReference type="AlphaFoldDB" id="A0A1T5IVY7"/>
<keyword evidence="10" id="KW-1185">Reference proteome</keyword>
<name>A0A1T5IVY7_9FIRM</name>
<evidence type="ECO:0000256" key="7">
    <source>
        <dbReference type="HAMAP-Rule" id="MF_01691"/>
    </source>
</evidence>
<dbReference type="InterPro" id="IPR013710">
    <property type="entry name" value="DapH_N"/>
</dbReference>
<keyword evidence="1 7" id="KW-0028">Amino-acid biosynthesis</keyword>
<sequence length="243" mass="26099">MTNMNNTKDYDLTNAYEIAKFIKNAKKATPVKIYIKGDLSSVEDDNIKIFGMGNFWVLFGEHNDIACFLREHSSLIKDYVIENDRRNSAIPLLDLKEINARIEPGAIIRDRVKIGKNSVIMMGAVINIGSEIGEGTMIDMNAVLGARATVGKNVHVGAGAVLAGVLEPPSATPVTIEDNVMIGANAVILEGVTIGENSVVAAGSIVTRDVPANVVVAGTPARIIKDKDDKTIDKTQILDDLRG</sequence>
<dbReference type="Gene3D" id="3.30.70.250">
    <property type="entry name" value="Malonyl-CoA ACP transacylase, ACP-binding"/>
    <property type="match status" value="1"/>
</dbReference>
<dbReference type="CDD" id="cd03350">
    <property type="entry name" value="LbH_THP_succinylT"/>
    <property type="match status" value="1"/>
</dbReference>
<evidence type="ECO:0000256" key="3">
    <source>
        <dbReference type="ARBA" id="ARBA00022737"/>
    </source>
</evidence>
<proteinExistence type="inferred from homology"/>
<dbReference type="GO" id="GO:0019877">
    <property type="term" value="P:diaminopimelate biosynthetic process"/>
    <property type="evidence" value="ECO:0007669"/>
    <property type="project" value="UniProtKB-UniRule"/>
</dbReference>
<dbReference type="Pfam" id="PF08503">
    <property type="entry name" value="DapH_N"/>
    <property type="match status" value="1"/>
</dbReference>
<comment type="catalytic activity">
    <reaction evidence="7">
        <text>(S)-2,3,4,5-tetrahydrodipicolinate + acetyl-CoA + H2O = L-2-acetamido-6-oxoheptanedioate + CoA</text>
        <dbReference type="Rhea" id="RHEA:13085"/>
        <dbReference type="ChEBI" id="CHEBI:15377"/>
        <dbReference type="ChEBI" id="CHEBI:16845"/>
        <dbReference type="ChEBI" id="CHEBI:57287"/>
        <dbReference type="ChEBI" id="CHEBI:57288"/>
        <dbReference type="ChEBI" id="CHEBI:58117"/>
        <dbReference type="EC" id="2.3.1.89"/>
    </reaction>
</comment>
<keyword evidence="3 7" id="KW-0677">Repeat</keyword>
<dbReference type="NCBIfam" id="TIGR03532">
    <property type="entry name" value="DapD_Ac"/>
    <property type="match status" value="1"/>
</dbReference>
<comment type="function">
    <text evidence="7">Catalyzes the transfer of an acetyl group from acetyl-CoA to tetrahydrodipicolinate.</text>
</comment>
<dbReference type="InterPro" id="IPR018357">
    <property type="entry name" value="Hexapep_transf_CS"/>
</dbReference>
<dbReference type="PROSITE" id="PS00101">
    <property type="entry name" value="HEXAPEP_TRANSFERASES"/>
    <property type="match status" value="1"/>
</dbReference>
<dbReference type="InterPro" id="IPR019873">
    <property type="entry name" value="DapH"/>
</dbReference>
<organism evidence="9 10">
    <name type="scientific">Maledivibacter halophilus</name>
    <dbReference type="NCBI Taxonomy" id="36842"/>
    <lineage>
        <taxon>Bacteria</taxon>
        <taxon>Bacillati</taxon>
        <taxon>Bacillota</taxon>
        <taxon>Clostridia</taxon>
        <taxon>Peptostreptococcales</taxon>
        <taxon>Caminicellaceae</taxon>
        <taxon>Maledivibacter</taxon>
    </lineage>
</organism>
<comment type="pathway">
    <text evidence="7">Amino-acid biosynthesis; L-lysine biosynthesis via DAP pathway; LL-2,6-diaminopimelate from (S)-tetrahydrodipicolinate (acetylase route): step 1/3.</text>
</comment>
<keyword evidence="5 7" id="KW-0457">Lysine biosynthesis</keyword>
<dbReference type="PANTHER" id="PTHR43300">
    <property type="entry name" value="ACETYLTRANSFERASE"/>
    <property type="match status" value="1"/>
</dbReference>
<feature type="domain" description="2,3,4,5-tetrahydropyridine-2,6-dicarboxylate N-acetyltransferase N-terminal" evidence="8">
    <location>
        <begin position="13"/>
        <end position="95"/>
    </location>
</feature>
<dbReference type="InterPro" id="IPR011004">
    <property type="entry name" value="Trimer_LpxA-like_sf"/>
</dbReference>
<dbReference type="GO" id="GO:0009089">
    <property type="term" value="P:lysine biosynthetic process via diaminopimelate"/>
    <property type="evidence" value="ECO:0007669"/>
    <property type="project" value="UniProtKB-UniRule"/>
</dbReference>
<evidence type="ECO:0000256" key="6">
    <source>
        <dbReference type="ARBA" id="ARBA00023315"/>
    </source>
</evidence>
<dbReference type="Pfam" id="PF00132">
    <property type="entry name" value="Hexapep"/>
    <property type="match status" value="1"/>
</dbReference>
<dbReference type="PANTHER" id="PTHR43300:SF10">
    <property type="entry name" value="2,3,4,5-TETRAHYDROPYRIDINE-2,6-DICARBOXYLATE N-ACETYLTRANSFERASE"/>
    <property type="match status" value="1"/>
</dbReference>
<evidence type="ECO:0000313" key="9">
    <source>
        <dbReference type="EMBL" id="SKC43359.1"/>
    </source>
</evidence>
<dbReference type="InterPro" id="IPR001451">
    <property type="entry name" value="Hexapep"/>
</dbReference>
<comment type="similarity">
    <text evidence="7">Belongs to the transferase hexapeptide repeat family. DapH subfamily.</text>
</comment>
<dbReference type="EMBL" id="FUZT01000001">
    <property type="protein sequence ID" value="SKC43359.1"/>
    <property type="molecule type" value="Genomic_DNA"/>
</dbReference>
<keyword evidence="6 7" id="KW-0012">Acyltransferase</keyword>